<sequence length="934" mass="105962">MLTILSSAFNFVSMFFACLFNVNSIVDPLQSSQKNSEKKYHDHDIVFLFNSMNDEKSVILWDDNDLDLSANGSIVKNFICCAKHSLFTLFCATTFYKMSALWTIGPISTPRLQWGEIRHGHVHKCPTCNIVLLTGESPGFCCGPQGSKFNEVQPLPPLPEEYNAFINHPDISQKSRFLNLMFSFASLETTHAFPDIAGPPGFVAIQGKIYHRIRPTHQNSAVRWLLHDGFMMNSAPHQDSDWASTLPDTWKSAFREALLRVNPFVTALRNLSTLDSHECPHAHLILDDTGSTTEIAAIMSYDNMTQSQIKSRRLTISRTGSTNQSIPTISRLWEPLAYPLLFPNATLGWGIAGSRRDICHDMPSDPTVDSPTTQMWHYRARLLREPWFQSFGRLTNEYIVNMFTCDLETRLNYIRANQIRLRREDAALMGVDDLNYSENVYLPSSFLGSNRWASEQIADSLAIAASCSSPTFFVTITCNPDWPEITSQLRPGQSFADIPVIVVQVFKRKLTLLQQAIRSMFTNAGRQMTSISSFQLKSRPVEKMLHWSGNSCYIITHTMGMHLLNIASPDKAKYYIGPEQDAAVNEIVEYWSVRYLSAGEAAWRILGFHVTKKDPAVTSLPIHLQNATNHQQYQRTNGSESSLSLLHRYFLRPEGYFQVGTTQRSFAELTYTKYYSHFRLAPFSPDKVGHPAYFLERQNPFQYPRKHAILRCSNSQWYRLFADQNEAQYAMHEAVGALHTPQQIHILFVHLLVNDCVAAPIQMWEDFKQNLALDLILQNNGIETLAFNMALEEIDHHLEQYGKTLSSYGLPDPEHHMRELIHEMQRWSRNQEELGQRADAAASRFNQGQQAIYDRVMAAVANECADYIFVDGKAGTGKTTVVKVICDKIRSMGKIVLPTATSAFAAQLYPGGRTTHATFKVNTPSKFTPRLPPY</sequence>
<dbReference type="InterPro" id="IPR010285">
    <property type="entry name" value="DNA_helicase_pif1-like_DEAD"/>
</dbReference>
<feature type="signal peptide" evidence="2">
    <location>
        <begin position="1"/>
        <end position="24"/>
    </location>
</feature>
<dbReference type="GO" id="GO:0043139">
    <property type="term" value="F:5'-3' DNA helicase activity"/>
    <property type="evidence" value="ECO:0007669"/>
    <property type="project" value="UniProtKB-EC"/>
</dbReference>
<dbReference type="SUPFAM" id="SSF52540">
    <property type="entry name" value="P-loop containing nucleoside triphosphate hydrolases"/>
    <property type="match status" value="1"/>
</dbReference>
<proteinExistence type="inferred from homology"/>
<dbReference type="STRING" id="1095629.A0A0C9WKZ9"/>
<dbReference type="GO" id="GO:0005524">
    <property type="term" value="F:ATP binding"/>
    <property type="evidence" value="ECO:0007669"/>
    <property type="project" value="UniProtKB-KW"/>
</dbReference>
<reference evidence="5 6" key="1">
    <citation type="submission" date="2014-04" db="EMBL/GenBank/DDBJ databases">
        <authorList>
            <consortium name="DOE Joint Genome Institute"/>
            <person name="Kuo A."/>
            <person name="Kohler A."/>
            <person name="Nagy L.G."/>
            <person name="Floudas D."/>
            <person name="Copeland A."/>
            <person name="Barry K.W."/>
            <person name="Cichocki N."/>
            <person name="Veneault-Fourrey C."/>
            <person name="LaButti K."/>
            <person name="Lindquist E.A."/>
            <person name="Lipzen A."/>
            <person name="Lundell T."/>
            <person name="Morin E."/>
            <person name="Murat C."/>
            <person name="Sun H."/>
            <person name="Tunlid A."/>
            <person name="Henrissat B."/>
            <person name="Grigoriev I.V."/>
            <person name="Hibbett D.S."/>
            <person name="Martin F."/>
            <person name="Nordberg H.P."/>
            <person name="Cantor M.N."/>
            <person name="Hua S.X."/>
        </authorList>
    </citation>
    <scope>NUCLEOTIDE SEQUENCE [LARGE SCALE GENOMIC DNA]</scope>
    <source>
        <strain evidence="5 6">LaAM-08-1</strain>
    </source>
</reference>
<dbReference type="InterPro" id="IPR025476">
    <property type="entry name" value="Helitron_helicase-like"/>
</dbReference>
<gene>
    <name evidence="5" type="ORF">K443DRAFT_124315</name>
</gene>
<keyword evidence="1" id="KW-0547">Nucleotide-binding</keyword>
<dbReference type="GO" id="GO:0006310">
    <property type="term" value="P:DNA recombination"/>
    <property type="evidence" value="ECO:0007669"/>
    <property type="project" value="UniProtKB-KW"/>
</dbReference>
<keyword evidence="1" id="KW-0378">Hydrolase</keyword>
<name>A0A0C9WKZ9_9AGAR</name>
<dbReference type="Pfam" id="PF05970">
    <property type="entry name" value="PIF1"/>
    <property type="match status" value="1"/>
</dbReference>
<dbReference type="EC" id="5.6.2.3" evidence="1"/>
<evidence type="ECO:0000259" key="3">
    <source>
        <dbReference type="Pfam" id="PF05970"/>
    </source>
</evidence>
<dbReference type="GO" id="GO:0000723">
    <property type="term" value="P:telomere maintenance"/>
    <property type="evidence" value="ECO:0007669"/>
    <property type="project" value="InterPro"/>
</dbReference>
<keyword evidence="1" id="KW-0227">DNA damage</keyword>
<comment type="catalytic activity">
    <reaction evidence="1">
        <text>ATP + H2O = ADP + phosphate + H(+)</text>
        <dbReference type="Rhea" id="RHEA:13065"/>
        <dbReference type="ChEBI" id="CHEBI:15377"/>
        <dbReference type="ChEBI" id="CHEBI:15378"/>
        <dbReference type="ChEBI" id="CHEBI:30616"/>
        <dbReference type="ChEBI" id="CHEBI:43474"/>
        <dbReference type="ChEBI" id="CHEBI:456216"/>
        <dbReference type="EC" id="5.6.2.3"/>
    </reaction>
</comment>
<dbReference type="Proteomes" id="UP000054477">
    <property type="component" value="Unassembled WGS sequence"/>
</dbReference>
<dbReference type="PANTHER" id="PTHR10492:SF57">
    <property type="entry name" value="ATP-DEPENDENT DNA HELICASE"/>
    <property type="match status" value="1"/>
</dbReference>
<organism evidence="5 6">
    <name type="scientific">Laccaria amethystina LaAM-08-1</name>
    <dbReference type="NCBI Taxonomy" id="1095629"/>
    <lineage>
        <taxon>Eukaryota</taxon>
        <taxon>Fungi</taxon>
        <taxon>Dikarya</taxon>
        <taxon>Basidiomycota</taxon>
        <taxon>Agaricomycotina</taxon>
        <taxon>Agaricomycetes</taxon>
        <taxon>Agaricomycetidae</taxon>
        <taxon>Agaricales</taxon>
        <taxon>Agaricineae</taxon>
        <taxon>Hydnangiaceae</taxon>
        <taxon>Laccaria</taxon>
    </lineage>
</organism>
<feature type="domain" description="DNA helicase Pif1-like DEAD-box helicase" evidence="3">
    <location>
        <begin position="845"/>
        <end position="922"/>
    </location>
</feature>
<dbReference type="Pfam" id="PF14214">
    <property type="entry name" value="Helitron_like_N"/>
    <property type="match status" value="1"/>
</dbReference>
<dbReference type="HOGENOM" id="CLU_001324_0_3_1"/>
<dbReference type="GO" id="GO:0016887">
    <property type="term" value="F:ATP hydrolysis activity"/>
    <property type="evidence" value="ECO:0007669"/>
    <property type="project" value="RHEA"/>
</dbReference>
<feature type="domain" description="Helitron helicase-like" evidence="4">
    <location>
        <begin position="387"/>
        <end position="529"/>
    </location>
</feature>
<dbReference type="AlphaFoldDB" id="A0A0C9WKZ9"/>
<dbReference type="OrthoDB" id="3366231at2759"/>
<feature type="chain" id="PRO_5002205417" description="ATP-dependent DNA helicase" evidence="2">
    <location>
        <begin position="25"/>
        <end position="934"/>
    </location>
</feature>
<evidence type="ECO:0000259" key="4">
    <source>
        <dbReference type="Pfam" id="PF14214"/>
    </source>
</evidence>
<evidence type="ECO:0000313" key="6">
    <source>
        <dbReference type="Proteomes" id="UP000054477"/>
    </source>
</evidence>
<comment type="cofactor">
    <cofactor evidence="1">
        <name>Mg(2+)</name>
        <dbReference type="ChEBI" id="CHEBI:18420"/>
    </cofactor>
</comment>
<keyword evidence="1" id="KW-0233">DNA recombination</keyword>
<evidence type="ECO:0000256" key="2">
    <source>
        <dbReference type="SAM" id="SignalP"/>
    </source>
</evidence>
<evidence type="ECO:0000313" key="5">
    <source>
        <dbReference type="EMBL" id="KIJ96814.1"/>
    </source>
</evidence>
<dbReference type="InterPro" id="IPR027417">
    <property type="entry name" value="P-loop_NTPase"/>
</dbReference>
<dbReference type="EMBL" id="KN838710">
    <property type="protein sequence ID" value="KIJ96814.1"/>
    <property type="molecule type" value="Genomic_DNA"/>
</dbReference>
<dbReference type="PANTHER" id="PTHR10492">
    <property type="match status" value="1"/>
</dbReference>
<keyword evidence="6" id="KW-1185">Reference proteome</keyword>
<protein>
    <recommendedName>
        <fullName evidence="1">ATP-dependent DNA helicase</fullName>
        <ecNumber evidence="1">5.6.2.3</ecNumber>
    </recommendedName>
</protein>
<accession>A0A0C9WKZ9</accession>
<keyword evidence="1" id="KW-0067">ATP-binding</keyword>
<dbReference type="GO" id="GO:0006281">
    <property type="term" value="P:DNA repair"/>
    <property type="evidence" value="ECO:0007669"/>
    <property type="project" value="UniProtKB-KW"/>
</dbReference>
<keyword evidence="1" id="KW-0347">Helicase</keyword>
<dbReference type="Gene3D" id="3.40.50.300">
    <property type="entry name" value="P-loop containing nucleotide triphosphate hydrolases"/>
    <property type="match status" value="1"/>
</dbReference>
<reference evidence="6" key="2">
    <citation type="submission" date="2015-01" db="EMBL/GenBank/DDBJ databases">
        <title>Evolutionary Origins and Diversification of the Mycorrhizal Mutualists.</title>
        <authorList>
            <consortium name="DOE Joint Genome Institute"/>
            <consortium name="Mycorrhizal Genomics Consortium"/>
            <person name="Kohler A."/>
            <person name="Kuo A."/>
            <person name="Nagy L.G."/>
            <person name="Floudas D."/>
            <person name="Copeland A."/>
            <person name="Barry K.W."/>
            <person name="Cichocki N."/>
            <person name="Veneault-Fourrey C."/>
            <person name="LaButti K."/>
            <person name="Lindquist E.A."/>
            <person name="Lipzen A."/>
            <person name="Lundell T."/>
            <person name="Morin E."/>
            <person name="Murat C."/>
            <person name="Riley R."/>
            <person name="Ohm R."/>
            <person name="Sun H."/>
            <person name="Tunlid A."/>
            <person name="Henrissat B."/>
            <person name="Grigoriev I.V."/>
            <person name="Hibbett D.S."/>
            <person name="Martin F."/>
        </authorList>
    </citation>
    <scope>NUCLEOTIDE SEQUENCE [LARGE SCALE GENOMIC DNA]</scope>
    <source>
        <strain evidence="6">LaAM-08-1</strain>
    </source>
</reference>
<keyword evidence="1" id="KW-0234">DNA repair</keyword>
<comment type="similarity">
    <text evidence="1">Belongs to the helicase family.</text>
</comment>
<evidence type="ECO:0000256" key="1">
    <source>
        <dbReference type="RuleBase" id="RU363044"/>
    </source>
</evidence>
<keyword evidence="2" id="KW-0732">Signal</keyword>